<protein>
    <submittedName>
        <fullName evidence="1">Uncharacterized protein</fullName>
    </submittedName>
</protein>
<sequence length="690" mass="75798">MGSRLTKVVTPPHVMAVASPVTAAQQQHQKRNDTNATRPCQDHEVQPVRRTVTLPQACDDINLESSTRTNTTSKRRYSEPAMTTATELNMNAIRHLEAFESFIAERSLMAIDTVDNPLDETSANSNVPAPVQEDAGKSGEPEVQCLACCTQLPKEKDLRYIKEVIKPCRSCSSAYCISCVKDMFLRACKDPTRMPPRCCTQIHLHHVKPHLTTEELVEYRSKYEEWSTPKPFYCPVPNCSVFIPERLLPQQAEIKPKKVDSGIGIPNSPIFPCPQCGGKICLDCRQVAHPDNLCAVLDLGVDADTAALLKAWGYKRCPKCSQGLKRMYGCNHMECRCGAHFCWGCMKSRDECEGGCYEDDDDDDDDDRSDSEHDDTESPLEPNEPVAEPRPVEPDAVDVARISNRPRNLDGGPAHYWEEQDLDFGEEPTGEAQDTVWYCSHVFKSYMVPLREAISTPPGALEMECVRCWCAIQPAIETLKDSQSVSGTPKAPRTTTGGGRGGRRGRGRGVVARPRPIPYLPPRGLVRSDAVVGTAAHLTAPLPSMRLRSSETNADSMEDVQSNTDMDFKAAMSAFDTQSALKDSLTNANSNVFGSLSAAYRVAHECYNCNLLVCNACATSIEAQQDAEDAAKEAANEAAIEADDATVDEAARYPEEEAQPATDAPSEQPQDPDIPAPLNIDEQPSPSLFD</sequence>
<evidence type="ECO:0000313" key="2">
    <source>
        <dbReference type="Proteomes" id="UP001153331"/>
    </source>
</evidence>
<comment type="caution">
    <text evidence="1">The sequence shown here is derived from an EMBL/GenBank/DDBJ whole genome shotgun (WGS) entry which is preliminary data.</text>
</comment>
<proteinExistence type="predicted"/>
<reference evidence="1" key="1">
    <citation type="submission" date="2022-11" db="EMBL/GenBank/DDBJ databases">
        <title>Genome Sequence of Boeremia exigua.</title>
        <authorList>
            <person name="Buettner E."/>
        </authorList>
    </citation>
    <scope>NUCLEOTIDE SEQUENCE</scope>
    <source>
        <strain evidence="1">CU02</strain>
    </source>
</reference>
<accession>A0ACC2HY13</accession>
<gene>
    <name evidence="1" type="ORF">OPT61_g8543</name>
</gene>
<evidence type="ECO:0000313" key="1">
    <source>
        <dbReference type="EMBL" id="KAJ8107905.1"/>
    </source>
</evidence>
<name>A0ACC2HY13_9PLEO</name>
<organism evidence="1 2">
    <name type="scientific">Boeremia exigua</name>
    <dbReference type="NCBI Taxonomy" id="749465"/>
    <lineage>
        <taxon>Eukaryota</taxon>
        <taxon>Fungi</taxon>
        <taxon>Dikarya</taxon>
        <taxon>Ascomycota</taxon>
        <taxon>Pezizomycotina</taxon>
        <taxon>Dothideomycetes</taxon>
        <taxon>Pleosporomycetidae</taxon>
        <taxon>Pleosporales</taxon>
        <taxon>Pleosporineae</taxon>
        <taxon>Didymellaceae</taxon>
        <taxon>Boeremia</taxon>
    </lineage>
</organism>
<keyword evidence="2" id="KW-1185">Reference proteome</keyword>
<dbReference type="Proteomes" id="UP001153331">
    <property type="component" value="Unassembled WGS sequence"/>
</dbReference>
<dbReference type="EMBL" id="JAPHNI010000839">
    <property type="protein sequence ID" value="KAJ8107905.1"/>
    <property type="molecule type" value="Genomic_DNA"/>
</dbReference>